<organism evidence="1 2">
    <name type="scientific">Agathobacter rectalis</name>
    <dbReference type="NCBI Taxonomy" id="39491"/>
    <lineage>
        <taxon>Bacteria</taxon>
        <taxon>Bacillati</taxon>
        <taxon>Bacillota</taxon>
        <taxon>Clostridia</taxon>
        <taxon>Lachnospirales</taxon>
        <taxon>Lachnospiraceae</taxon>
        <taxon>Agathobacter</taxon>
    </lineage>
</organism>
<dbReference type="Proteomes" id="UP000283501">
    <property type="component" value="Unassembled WGS sequence"/>
</dbReference>
<proteinExistence type="predicted"/>
<evidence type="ECO:0000313" key="2">
    <source>
        <dbReference type="Proteomes" id="UP000283501"/>
    </source>
</evidence>
<name>A0A414M0J1_9FIRM</name>
<gene>
    <name evidence="1" type="ORF">DW703_13190</name>
</gene>
<accession>A0A414M0J1</accession>
<sequence length="68" mass="7986">MRGKLGVSTVTHKMKKPNRVACDCERCKHSNKKHGFLYCTYFDLISPNRSQCIRYWGVKPKKKRGKNK</sequence>
<dbReference type="AlphaFoldDB" id="A0A414M0J1"/>
<protein>
    <submittedName>
        <fullName evidence="1">Uncharacterized protein</fullName>
    </submittedName>
</protein>
<reference evidence="1 2" key="1">
    <citation type="submission" date="2018-08" db="EMBL/GenBank/DDBJ databases">
        <title>A genome reference for cultivated species of the human gut microbiota.</title>
        <authorList>
            <person name="Zou Y."/>
            <person name="Xue W."/>
            <person name="Luo G."/>
        </authorList>
    </citation>
    <scope>NUCLEOTIDE SEQUENCE [LARGE SCALE GENOMIC DNA]</scope>
    <source>
        <strain evidence="1 2">AM26-2LB</strain>
    </source>
</reference>
<dbReference type="EMBL" id="QSKY01000024">
    <property type="protein sequence ID" value="RHF01320.1"/>
    <property type="molecule type" value="Genomic_DNA"/>
</dbReference>
<evidence type="ECO:0000313" key="1">
    <source>
        <dbReference type="EMBL" id="RHF01320.1"/>
    </source>
</evidence>
<comment type="caution">
    <text evidence="1">The sequence shown here is derived from an EMBL/GenBank/DDBJ whole genome shotgun (WGS) entry which is preliminary data.</text>
</comment>